<dbReference type="GO" id="GO:0071949">
    <property type="term" value="F:FAD binding"/>
    <property type="evidence" value="ECO:0007669"/>
    <property type="project" value="InterPro"/>
</dbReference>
<keyword evidence="5" id="KW-1185">Reference proteome</keyword>
<sequence length="424" mass="47078">MTKAVNKKDGVQDSDVIIIGAGIGGLSFALALHKEGVRCRIVEAAPEIRPLGVGLNLLPHAMSALNQLGVAEELEKKGVATQEVCFYTHNGQLVNSEPRGRFAGYELPQLSIHRADLHEVLLGAVRERLGPDAVELGHRCTRVEDKGDVVEIHLEDADRKPLASLRGSIAVACDGVRSVVRTHMHPAEAVPRYEGTMQYRGTTRWKPFLTGGSMVYLGTHETGKLVIYPIRNDIDDEGHQLINWVVEISRPSEMLLRDWNRPSSVEEFIDNFKDCAFDWLDVPAIMRSADSIFEYPMVDQDPLPFWSQGRVTLLGDAAHPMMPRGSNGSAHAIIDAITLAGLLADHSDPVAALKEYEEKRLEVTGKVVLANRQISPDAILRVVEERTGGKPFNTIEDVLSKEEFEQWQARYRKVAGFAKEDLRR</sequence>
<dbReference type="Pfam" id="PF01494">
    <property type="entry name" value="FAD_binding_3"/>
    <property type="match status" value="1"/>
</dbReference>
<comment type="caution">
    <text evidence="4">The sequence shown here is derived from an EMBL/GenBank/DDBJ whole genome shotgun (WGS) entry which is preliminary data.</text>
</comment>
<dbReference type="Gene3D" id="3.50.50.60">
    <property type="entry name" value="FAD/NAD(P)-binding domain"/>
    <property type="match status" value="1"/>
</dbReference>
<dbReference type="AlphaFoldDB" id="A0A7Z7BBC2"/>
<dbReference type="Gene3D" id="3.30.9.30">
    <property type="match status" value="1"/>
</dbReference>
<organism evidence="4 5">
    <name type="scientific">Paraburkholderia steynii</name>
    <dbReference type="NCBI Taxonomy" id="1245441"/>
    <lineage>
        <taxon>Bacteria</taxon>
        <taxon>Pseudomonadati</taxon>
        <taxon>Pseudomonadota</taxon>
        <taxon>Betaproteobacteria</taxon>
        <taxon>Burkholderiales</taxon>
        <taxon>Burkholderiaceae</taxon>
        <taxon>Paraburkholderia</taxon>
    </lineage>
</organism>
<dbReference type="PRINTS" id="PR00420">
    <property type="entry name" value="RNGMNOXGNASE"/>
</dbReference>
<dbReference type="RefSeq" id="WP_091784542.1">
    <property type="nucleotide sequence ID" value="NZ_FNDI01000019.1"/>
</dbReference>
<name>A0A7Z7BBC2_9BURK</name>
<keyword evidence="2" id="KW-0503">Monooxygenase</keyword>
<accession>A0A7Z7BBC2</accession>
<dbReference type="PANTHER" id="PTHR13789:SF268">
    <property type="entry name" value="5-METHYLPHENAZINE-1-CARBOXYLATE 1-MONOOXYGENASE"/>
    <property type="match status" value="1"/>
</dbReference>
<dbReference type="GO" id="GO:0004497">
    <property type="term" value="F:monooxygenase activity"/>
    <property type="evidence" value="ECO:0007669"/>
    <property type="project" value="UniProtKB-KW"/>
</dbReference>
<dbReference type="Proteomes" id="UP000198900">
    <property type="component" value="Unassembled WGS sequence"/>
</dbReference>
<feature type="domain" description="FAD-binding" evidence="3">
    <location>
        <begin position="14"/>
        <end position="368"/>
    </location>
</feature>
<evidence type="ECO:0000259" key="3">
    <source>
        <dbReference type="Pfam" id="PF01494"/>
    </source>
</evidence>
<evidence type="ECO:0000256" key="2">
    <source>
        <dbReference type="ARBA" id="ARBA00023033"/>
    </source>
</evidence>
<proteinExistence type="predicted"/>
<dbReference type="SUPFAM" id="SSF54373">
    <property type="entry name" value="FAD-linked reductases, C-terminal domain"/>
    <property type="match status" value="1"/>
</dbReference>
<reference evidence="4" key="1">
    <citation type="submission" date="2016-10" db="EMBL/GenBank/DDBJ databases">
        <authorList>
            <person name="Varghese N."/>
            <person name="Submissions S."/>
        </authorList>
    </citation>
    <scope>NUCLEOTIDE SEQUENCE [LARGE SCALE GENOMIC DNA]</scope>
    <source>
        <strain evidence="4">YR281</strain>
    </source>
</reference>
<dbReference type="InterPro" id="IPR050493">
    <property type="entry name" value="FAD-dep_Monooxygenase_BioMet"/>
</dbReference>
<dbReference type="SUPFAM" id="SSF51905">
    <property type="entry name" value="FAD/NAD(P)-binding domain"/>
    <property type="match status" value="1"/>
</dbReference>
<dbReference type="EMBL" id="FNDI01000019">
    <property type="protein sequence ID" value="SDI55675.1"/>
    <property type="molecule type" value="Genomic_DNA"/>
</dbReference>
<gene>
    <name evidence="4" type="ORF">SAMN04487926_11938</name>
</gene>
<protein>
    <submittedName>
        <fullName evidence="4">2-polyprenyl-6-methoxyphenol hydroxylase</fullName>
    </submittedName>
</protein>
<dbReference type="NCBIfam" id="NF005720">
    <property type="entry name" value="PRK07538.1"/>
    <property type="match status" value="1"/>
</dbReference>
<evidence type="ECO:0000313" key="5">
    <source>
        <dbReference type="Proteomes" id="UP000198900"/>
    </source>
</evidence>
<evidence type="ECO:0000256" key="1">
    <source>
        <dbReference type="ARBA" id="ARBA00023002"/>
    </source>
</evidence>
<dbReference type="InterPro" id="IPR036188">
    <property type="entry name" value="FAD/NAD-bd_sf"/>
</dbReference>
<dbReference type="InterPro" id="IPR002938">
    <property type="entry name" value="FAD-bd"/>
</dbReference>
<dbReference type="PANTHER" id="PTHR13789">
    <property type="entry name" value="MONOOXYGENASE"/>
    <property type="match status" value="1"/>
</dbReference>
<keyword evidence="1" id="KW-0560">Oxidoreductase</keyword>
<evidence type="ECO:0000313" key="4">
    <source>
        <dbReference type="EMBL" id="SDI55675.1"/>
    </source>
</evidence>